<evidence type="ECO:0000256" key="6">
    <source>
        <dbReference type="ARBA" id="ARBA00023284"/>
    </source>
</evidence>
<organism evidence="12 13">
    <name type="scientific">Desulfurella multipotens</name>
    <dbReference type="NCBI Taxonomy" id="79269"/>
    <lineage>
        <taxon>Bacteria</taxon>
        <taxon>Pseudomonadati</taxon>
        <taxon>Campylobacterota</taxon>
        <taxon>Desulfurellia</taxon>
        <taxon>Desulfurellales</taxon>
        <taxon>Desulfurellaceae</taxon>
        <taxon>Desulfurella</taxon>
    </lineage>
</organism>
<dbReference type="SUPFAM" id="SSF52833">
    <property type="entry name" value="Thioredoxin-like"/>
    <property type="match status" value="1"/>
</dbReference>
<evidence type="ECO:0000313" key="13">
    <source>
        <dbReference type="Proteomes" id="UP000199411"/>
    </source>
</evidence>
<feature type="active site" description="Cysteine sulfenic acid (-SOH) intermediate; for peroxidase activity" evidence="10">
    <location>
        <position position="49"/>
    </location>
</feature>
<keyword evidence="9" id="KW-1015">Disulfide bond</keyword>
<dbReference type="EMBL" id="FMYU01000003">
    <property type="protein sequence ID" value="SDC21723.1"/>
    <property type="molecule type" value="Genomic_DNA"/>
</dbReference>
<evidence type="ECO:0000256" key="5">
    <source>
        <dbReference type="ARBA" id="ARBA00023002"/>
    </source>
</evidence>
<keyword evidence="3 9" id="KW-0575">Peroxidase</keyword>
<comment type="catalytic activity">
    <reaction evidence="9">
        <text>a hydroperoxide + [thioredoxin]-dithiol = an alcohol + [thioredoxin]-disulfide + H2O</text>
        <dbReference type="Rhea" id="RHEA:62620"/>
        <dbReference type="Rhea" id="RHEA-COMP:10698"/>
        <dbReference type="Rhea" id="RHEA-COMP:10700"/>
        <dbReference type="ChEBI" id="CHEBI:15377"/>
        <dbReference type="ChEBI" id="CHEBI:29950"/>
        <dbReference type="ChEBI" id="CHEBI:30879"/>
        <dbReference type="ChEBI" id="CHEBI:35924"/>
        <dbReference type="ChEBI" id="CHEBI:50058"/>
        <dbReference type="EC" id="1.11.1.24"/>
    </reaction>
</comment>
<evidence type="ECO:0000256" key="9">
    <source>
        <dbReference type="HAMAP-Rule" id="MF_00401"/>
    </source>
</evidence>
<evidence type="ECO:0000256" key="4">
    <source>
        <dbReference type="ARBA" id="ARBA00022862"/>
    </source>
</evidence>
<dbReference type="GO" id="GO:0005829">
    <property type="term" value="C:cytosol"/>
    <property type="evidence" value="ECO:0007669"/>
    <property type="project" value="TreeGrafter"/>
</dbReference>
<dbReference type="GO" id="GO:0045454">
    <property type="term" value="P:cell redox homeostasis"/>
    <property type="evidence" value="ECO:0007669"/>
    <property type="project" value="TreeGrafter"/>
</dbReference>
<dbReference type="GO" id="GO:0033554">
    <property type="term" value="P:cellular response to stress"/>
    <property type="evidence" value="ECO:0007669"/>
    <property type="project" value="TreeGrafter"/>
</dbReference>
<keyword evidence="13" id="KW-1185">Reference proteome</keyword>
<gene>
    <name evidence="12" type="ORF">SAMN05660835_00470</name>
</gene>
<reference evidence="13" key="1">
    <citation type="submission" date="2016-10" db="EMBL/GenBank/DDBJ databases">
        <authorList>
            <person name="Varghese N."/>
            <person name="Submissions S."/>
        </authorList>
    </citation>
    <scope>NUCLEOTIDE SEQUENCE [LARGE SCALE GENOMIC DNA]</scope>
    <source>
        <strain evidence="13">DSM 8415</strain>
    </source>
</reference>
<dbReference type="InterPro" id="IPR050217">
    <property type="entry name" value="Peroxiredoxin"/>
</dbReference>
<dbReference type="InterPro" id="IPR036249">
    <property type="entry name" value="Thioredoxin-like_sf"/>
</dbReference>
<comment type="function">
    <text evidence="8 9">Thiol-specific peroxidase that catalyzes the reduction of hydrogen peroxide and organic hydroperoxides to water and alcohols, respectively. Plays a role in cell protection against oxidative stress by detoxifying peroxides.</text>
</comment>
<feature type="disulfide bond" description="Alternate" evidence="9">
    <location>
        <begin position="210"/>
        <end position="216"/>
    </location>
</feature>
<dbReference type="Proteomes" id="UP000199411">
    <property type="component" value="Unassembled WGS sequence"/>
</dbReference>
<comment type="similarity">
    <text evidence="1">Belongs to the peroxiredoxin family. AhpC/Prx1 subfamily.</text>
</comment>
<comment type="subcellular location">
    <subcellularLocation>
        <location evidence="9">Cytoplasm</location>
    </subcellularLocation>
</comment>
<dbReference type="PIRSF" id="PIRSF000239">
    <property type="entry name" value="AHPC"/>
    <property type="match status" value="1"/>
</dbReference>
<dbReference type="GO" id="GO:0008379">
    <property type="term" value="F:thioredoxin peroxidase activity"/>
    <property type="evidence" value="ECO:0007669"/>
    <property type="project" value="TreeGrafter"/>
</dbReference>
<dbReference type="InterPro" id="IPR000866">
    <property type="entry name" value="AhpC/TSA"/>
</dbReference>
<dbReference type="Gene3D" id="3.40.30.10">
    <property type="entry name" value="Glutaredoxin"/>
    <property type="match status" value="1"/>
</dbReference>
<keyword evidence="2 9" id="KW-0963">Cytoplasm</keyword>
<dbReference type="Pfam" id="PF00578">
    <property type="entry name" value="AhpC-TSA"/>
    <property type="match status" value="1"/>
</dbReference>
<evidence type="ECO:0000256" key="7">
    <source>
        <dbReference type="ARBA" id="ARBA00025719"/>
    </source>
</evidence>
<dbReference type="InterPro" id="IPR013766">
    <property type="entry name" value="Thioredoxin_domain"/>
</dbReference>
<comment type="similarity">
    <text evidence="7 9">Belongs to the peroxiredoxin family. Prx6 subfamily.</text>
</comment>
<sequence length="219" mass="25049">MDEQRLPLIGEKAPEFQAQTTKGYINFPDDFKGKWVVFFSHPADYTPVCTTEFIAFNKEYEEFKKRNCEILGLSVDSIYSHISWIMNIEEKANEKIQFAVVGDPMGKVASLYGMLHPKASASATVRAVFFIDPEGIIRAILYYPLTNGRNIKEIIRLLEALQKTDSDKVATPANWVSSKQTWEFSEEKVIVGAPLTVEGAKQRLNENYQCIDWYLCFKK</sequence>
<feature type="domain" description="Thioredoxin" evidence="11">
    <location>
        <begin position="7"/>
        <end position="163"/>
    </location>
</feature>
<dbReference type="Pfam" id="PF10417">
    <property type="entry name" value="1-cysPrx_C"/>
    <property type="match status" value="1"/>
</dbReference>
<dbReference type="EC" id="1.11.1.24" evidence="9"/>
<dbReference type="PROSITE" id="PS51352">
    <property type="entry name" value="THIOREDOXIN_2"/>
    <property type="match status" value="1"/>
</dbReference>
<dbReference type="AlphaFoldDB" id="A0A1G6JSP7"/>
<dbReference type="CDD" id="cd03016">
    <property type="entry name" value="PRX_1cys"/>
    <property type="match status" value="1"/>
</dbReference>
<feature type="disulfide bond" description="Interchain (with Cys-216); in linked form" evidence="9">
    <location>
        <position position="49"/>
    </location>
</feature>
<evidence type="ECO:0000256" key="2">
    <source>
        <dbReference type="ARBA" id="ARBA00022490"/>
    </source>
</evidence>
<dbReference type="GO" id="GO:0006979">
    <property type="term" value="P:response to oxidative stress"/>
    <property type="evidence" value="ECO:0007669"/>
    <property type="project" value="TreeGrafter"/>
</dbReference>
<accession>A0A1G6JSP7</accession>
<comment type="subunit">
    <text evidence="9">Homodecamer. Pentamer of dimers that assemble into a ring structure.</text>
</comment>
<protein>
    <recommendedName>
        <fullName evidence="9">Peroxiredoxin</fullName>
        <ecNumber evidence="9">1.11.1.24</ecNumber>
    </recommendedName>
    <alternativeName>
        <fullName evidence="9">Thioredoxin peroxidase</fullName>
    </alternativeName>
    <alternativeName>
        <fullName evidence="9">Thioredoxin-dependent peroxiredoxin</fullName>
    </alternativeName>
</protein>
<dbReference type="RefSeq" id="WP_092127918.1">
    <property type="nucleotide sequence ID" value="NZ_FMYU01000003.1"/>
</dbReference>
<keyword evidence="6 9" id="KW-0676">Redox-active center</keyword>
<dbReference type="NCBIfam" id="NF009668">
    <property type="entry name" value="PRK13189.1"/>
    <property type="match status" value="1"/>
</dbReference>
<dbReference type="HAMAP" id="MF_00401">
    <property type="entry name" value="Peroxiredoxin"/>
    <property type="match status" value="1"/>
</dbReference>
<keyword evidence="5 9" id="KW-0560">Oxidoreductase</keyword>
<dbReference type="InterPro" id="IPR019479">
    <property type="entry name" value="Peroxiredoxin_C"/>
</dbReference>
<feature type="binding site" evidence="9">
    <location>
        <position position="126"/>
    </location>
    <ligand>
        <name>substrate</name>
    </ligand>
</feature>
<evidence type="ECO:0000259" key="11">
    <source>
        <dbReference type="PROSITE" id="PS51352"/>
    </source>
</evidence>
<feature type="active site" description="Cysteine sulfenic acid (-SOH) intermediate" evidence="9">
    <location>
        <position position="49"/>
    </location>
</feature>
<evidence type="ECO:0000313" key="12">
    <source>
        <dbReference type="EMBL" id="SDC21723.1"/>
    </source>
</evidence>
<dbReference type="FunFam" id="3.40.30.10:FF:000011">
    <property type="entry name" value="Peroxiredoxin PRX1"/>
    <property type="match status" value="1"/>
</dbReference>
<dbReference type="Gene3D" id="3.30.1020.10">
    <property type="entry name" value="Antioxidant, Horf6, Chain A, domain2"/>
    <property type="match status" value="1"/>
</dbReference>
<evidence type="ECO:0000256" key="1">
    <source>
        <dbReference type="ARBA" id="ARBA00009796"/>
    </source>
</evidence>
<evidence type="ECO:0000256" key="3">
    <source>
        <dbReference type="ARBA" id="ARBA00022559"/>
    </source>
</evidence>
<dbReference type="PANTHER" id="PTHR10681:SF128">
    <property type="entry name" value="THIOREDOXIN-DEPENDENT PEROXIDE REDUCTASE, MITOCHONDRIAL"/>
    <property type="match status" value="1"/>
</dbReference>
<proteinExistence type="inferred from homology"/>
<comment type="miscellaneous">
    <text evidence="9">The active site is a conserved redox-active cysteine residue, the peroxidatic cysteine (C(P)), which makes the nucleophilic attack on the peroxide substrate. The peroxide oxidizes the C(P)-SH to cysteine sulfenic acid (C(P)-SOH), which then reacts with another cysteine residue, the resolving cysteine (C(R)), to form a disulfide bridge. The disulfide is subsequently reduced by an appropriate electron donor to complete the catalytic cycle. Although the primary sequence of this enzyme is similar to those of the 1-Cys Prx6 enzymes, its catalytic properties resemble those of the typical 2-Cys Prxs and C(R) is provided by the other dimeric subunit to form an intersubunit disulfide. The disulfide is subsequently reduced by thioredoxin.</text>
</comment>
<dbReference type="InterPro" id="IPR022915">
    <property type="entry name" value="Peroxiredoxin_TDXH"/>
</dbReference>
<keyword evidence="4 9" id="KW-0049">Antioxidant</keyword>
<dbReference type="GO" id="GO:0042744">
    <property type="term" value="P:hydrogen peroxide catabolic process"/>
    <property type="evidence" value="ECO:0007669"/>
    <property type="project" value="TreeGrafter"/>
</dbReference>
<dbReference type="OrthoDB" id="9812811at2"/>
<dbReference type="PANTHER" id="PTHR10681">
    <property type="entry name" value="THIOREDOXIN PEROXIDASE"/>
    <property type="match status" value="1"/>
</dbReference>
<evidence type="ECO:0000256" key="8">
    <source>
        <dbReference type="ARBA" id="ARBA00037420"/>
    </source>
</evidence>
<dbReference type="InterPro" id="IPR024706">
    <property type="entry name" value="Peroxiredoxin_AhpC-typ"/>
</dbReference>
<dbReference type="InterPro" id="IPR045020">
    <property type="entry name" value="PRX_1cys"/>
</dbReference>
<name>A0A1G6JSP7_9BACT</name>
<feature type="disulfide bond" description="Interchain (with Cys-49); in linked form" evidence="9">
    <location>
        <position position="216"/>
    </location>
</feature>
<evidence type="ECO:0000256" key="10">
    <source>
        <dbReference type="PIRSR" id="PIRSR000239-1"/>
    </source>
</evidence>